<gene>
    <name evidence="4" type="ORF">ACFOUO_11675</name>
</gene>
<feature type="transmembrane region" description="Helical" evidence="2">
    <location>
        <begin position="229"/>
        <end position="246"/>
    </location>
</feature>
<feature type="compositionally biased region" description="Polar residues" evidence="1">
    <location>
        <begin position="378"/>
        <end position="388"/>
    </location>
</feature>
<evidence type="ECO:0000313" key="4">
    <source>
        <dbReference type="EMBL" id="MFC4077460.1"/>
    </source>
</evidence>
<evidence type="ECO:0000256" key="1">
    <source>
        <dbReference type="SAM" id="MobiDB-lite"/>
    </source>
</evidence>
<evidence type="ECO:0000259" key="3">
    <source>
        <dbReference type="PROSITE" id="PS50106"/>
    </source>
</evidence>
<dbReference type="InterPro" id="IPR036034">
    <property type="entry name" value="PDZ_sf"/>
</dbReference>
<feature type="compositionally biased region" description="Basic and acidic residues" evidence="1">
    <location>
        <begin position="347"/>
        <end position="363"/>
    </location>
</feature>
<dbReference type="RefSeq" id="WP_380705274.1">
    <property type="nucleotide sequence ID" value="NZ_JBHSAP010000015.1"/>
</dbReference>
<evidence type="ECO:0000313" key="5">
    <source>
        <dbReference type="Proteomes" id="UP001595843"/>
    </source>
</evidence>
<comment type="caution">
    <text evidence="4">The sequence shown here is derived from an EMBL/GenBank/DDBJ whole genome shotgun (WGS) entry which is preliminary data.</text>
</comment>
<organism evidence="4 5">
    <name type="scientific">Salinithrix halophila</name>
    <dbReference type="NCBI Taxonomy" id="1485204"/>
    <lineage>
        <taxon>Bacteria</taxon>
        <taxon>Bacillati</taxon>
        <taxon>Bacillota</taxon>
        <taxon>Bacilli</taxon>
        <taxon>Bacillales</taxon>
        <taxon>Thermoactinomycetaceae</taxon>
        <taxon>Salinithrix</taxon>
    </lineage>
</organism>
<accession>A0ABV8JGG3</accession>
<feature type="region of interest" description="Disordered" evidence="1">
    <location>
        <begin position="347"/>
        <end position="388"/>
    </location>
</feature>
<keyword evidence="2" id="KW-0472">Membrane</keyword>
<feature type="transmembrane region" description="Helical" evidence="2">
    <location>
        <begin position="195"/>
        <end position="217"/>
    </location>
</feature>
<dbReference type="Pfam" id="PF17820">
    <property type="entry name" value="PDZ_6"/>
    <property type="match status" value="1"/>
</dbReference>
<keyword evidence="2" id="KW-1133">Transmembrane helix</keyword>
<dbReference type="Gene3D" id="2.30.42.10">
    <property type="match status" value="1"/>
</dbReference>
<proteinExistence type="predicted"/>
<feature type="domain" description="PDZ" evidence="3">
    <location>
        <begin position="267"/>
        <end position="322"/>
    </location>
</feature>
<dbReference type="PROSITE" id="PS50106">
    <property type="entry name" value="PDZ"/>
    <property type="match status" value="1"/>
</dbReference>
<keyword evidence="5" id="KW-1185">Reference proteome</keyword>
<dbReference type="Proteomes" id="UP001595843">
    <property type="component" value="Unassembled WGS sequence"/>
</dbReference>
<keyword evidence="2" id="KW-0812">Transmembrane</keyword>
<name>A0ABV8JGG3_9BACL</name>
<dbReference type="EMBL" id="JBHSAP010000015">
    <property type="protein sequence ID" value="MFC4077460.1"/>
    <property type="molecule type" value="Genomic_DNA"/>
</dbReference>
<reference evidence="5" key="1">
    <citation type="journal article" date="2019" name="Int. J. Syst. Evol. Microbiol.">
        <title>The Global Catalogue of Microorganisms (GCM) 10K type strain sequencing project: providing services to taxonomists for standard genome sequencing and annotation.</title>
        <authorList>
            <consortium name="The Broad Institute Genomics Platform"/>
            <consortium name="The Broad Institute Genome Sequencing Center for Infectious Disease"/>
            <person name="Wu L."/>
            <person name="Ma J."/>
        </authorList>
    </citation>
    <scope>NUCLEOTIDE SEQUENCE [LARGE SCALE GENOMIC DNA]</scope>
    <source>
        <strain evidence="5">IBRC-M 10813</strain>
    </source>
</reference>
<feature type="transmembrane region" description="Helical" evidence="2">
    <location>
        <begin position="18"/>
        <end position="36"/>
    </location>
</feature>
<sequence>MESVFFPIQTGWTAWQEIWIHPLWIAALLLAAWQYAWKGIREQRCFGRRLHPPTPLFLRTVLVGLGGGVVFSMTASFITAGIRPAEAVWVWGILLLLTCIRLRFACPAYAVGLLALISMGAAEAGLQTGIGGEWTAVLWKFSVVEWLFLVSGLHGLEWALVRLDGEAGSTPVVERDGDNQPVGGYLLQKIWPLPLVLVTPAGWLPLPLVASFARINLSRPPEQQKRRSSSLILLYAFLLAGLAGIAKVWPPMLWVASLFCIAGHEGIYQLGRYRERRRLSFFAAVSGGIRVLAVWPGSPAEDMGICPGDILHRVNGEPVSDLAGLREALTRSPAFCKLELTDENGDPKLAHRPVYEGDPDHLGIVEAPSPGRPDRLSSDLSSASEGKR</sequence>
<feature type="transmembrane region" description="Helical" evidence="2">
    <location>
        <begin position="56"/>
        <end position="82"/>
    </location>
</feature>
<evidence type="ECO:0000256" key="2">
    <source>
        <dbReference type="SAM" id="Phobius"/>
    </source>
</evidence>
<feature type="transmembrane region" description="Helical" evidence="2">
    <location>
        <begin position="88"/>
        <end position="116"/>
    </location>
</feature>
<protein>
    <submittedName>
        <fullName evidence="4">PDZ domain-containing protein</fullName>
    </submittedName>
</protein>
<dbReference type="SUPFAM" id="SSF50156">
    <property type="entry name" value="PDZ domain-like"/>
    <property type="match status" value="1"/>
</dbReference>
<dbReference type="InterPro" id="IPR001478">
    <property type="entry name" value="PDZ"/>
</dbReference>
<dbReference type="InterPro" id="IPR041489">
    <property type="entry name" value="PDZ_6"/>
</dbReference>
<dbReference type="SMART" id="SM00228">
    <property type="entry name" value="PDZ"/>
    <property type="match status" value="1"/>
</dbReference>